<evidence type="ECO:0000313" key="1">
    <source>
        <dbReference type="EMBL" id="CAF1050898.1"/>
    </source>
</evidence>
<evidence type="ECO:0000313" key="5">
    <source>
        <dbReference type="Proteomes" id="UP000663829"/>
    </source>
</evidence>
<dbReference type="Proteomes" id="UP000677228">
    <property type="component" value="Unassembled WGS sequence"/>
</dbReference>
<dbReference type="Gene3D" id="2.40.10.500">
    <property type="match status" value="1"/>
</dbReference>
<dbReference type="Proteomes" id="UP000682733">
    <property type="component" value="Unassembled WGS sequence"/>
</dbReference>
<comment type="caution">
    <text evidence="2">The sequence shown here is derived from an EMBL/GenBank/DDBJ whole genome shotgun (WGS) entry which is preliminary data.</text>
</comment>
<proteinExistence type="predicted"/>
<keyword evidence="5" id="KW-1185">Reference proteome</keyword>
<dbReference type="EMBL" id="CAJNOK010007988">
    <property type="protein sequence ID" value="CAF1050898.1"/>
    <property type="molecule type" value="Genomic_DNA"/>
</dbReference>
<dbReference type="Proteomes" id="UP000681722">
    <property type="component" value="Unassembled WGS sequence"/>
</dbReference>
<organism evidence="2 5">
    <name type="scientific">Didymodactylos carnosus</name>
    <dbReference type="NCBI Taxonomy" id="1234261"/>
    <lineage>
        <taxon>Eukaryota</taxon>
        <taxon>Metazoa</taxon>
        <taxon>Spiralia</taxon>
        <taxon>Gnathifera</taxon>
        <taxon>Rotifera</taxon>
        <taxon>Eurotatoria</taxon>
        <taxon>Bdelloidea</taxon>
        <taxon>Philodinida</taxon>
        <taxon>Philodinidae</taxon>
        <taxon>Didymodactylos</taxon>
    </lineage>
</organism>
<sequence length="121" mass="13309">MVGGNGRGNRTDQLNEPAGVIVDKETGSLVICDYGNRQVMRWSRQSSTKSGEMIIVNIACEGLTLDDPGFLYVSDSEKHEVRRYRKGETQETVVAGGNGQGDRLNQLNCPAHVFVDRDHSV</sequence>
<evidence type="ECO:0000313" key="3">
    <source>
        <dbReference type="EMBL" id="CAF3817715.1"/>
    </source>
</evidence>
<dbReference type="OrthoDB" id="10030288at2759"/>
<dbReference type="EMBL" id="CAJOBC010008540">
    <property type="protein sequence ID" value="CAF3964347.1"/>
    <property type="molecule type" value="Genomic_DNA"/>
</dbReference>
<dbReference type="Proteomes" id="UP000663829">
    <property type="component" value="Unassembled WGS sequence"/>
</dbReference>
<name>A0A814WAP7_9BILA</name>
<dbReference type="InterPro" id="IPR011042">
    <property type="entry name" value="6-blade_b-propeller_TolB-like"/>
</dbReference>
<evidence type="ECO:0000313" key="2">
    <source>
        <dbReference type="EMBL" id="CAF1199770.1"/>
    </source>
</evidence>
<reference evidence="2" key="1">
    <citation type="submission" date="2021-02" db="EMBL/GenBank/DDBJ databases">
        <authorList>
            <person name="Nowell W R."/>
        </authorList>
    </citation>
    <scope>NUCLEOTIDE SEQUENCE</scope>
</reference>
<accession>A0A814WAP7</accession>
<dbReference type="EMBL" id="CAJOBA010008001">
    <property type="protein sequence ID" value="CAF3817715.1"/>
    <property type="molecule type" value="Genomic_DNA"/>
</dbReference>
<evidence type="ECO:0000313" key="4">
    <source>
        <dbReference type="EMBL" id="CAF3964347.1"/>
    </source>
</evidence>
<dbReference type="Gene3D" id="2.120.10.30">
    <property type="entry name" value="TolB, C-terminal domain"/>
    <property type="match status" value="1"/>
</dbReference>
<gene>
    <name evidence="2" type="ORF">GPM918_LOCUS23659</name>
    <name evidence="1" type="ORF">OVA965_LOCUS16934</name>
    <name evidence="4" type="ORF">SRO942_LOCUS23658</name>
    <name evidence="3" type="ORF">TMI583_LOCUS16946</name>
</gene>
<dbReference type="AlphaFoldDB" id="A0A814WAP7"/>
<dbReference type="EMBL" id="CAJNOQ010008539">
    <property type="protein sequence ID" value="CAF1199770.1"/>
    <property type="molecule type" value="Genomic_DNA"/>
</dbReference>
<dbReference type="SUPFAM" id="SSF63825">
    <property type="entry name" value="YWTD domain"/>
    <property type="match status" value="1"/>
</dbReference>
<protein>
    <submittedName>
        <fullName evidence="2">Uncharacterized protein</fullName>
    </submittedName>
</protein>